<reference evidence="1 2" key="1">
    <citation type="submission" date="2014-07" db="EMBL/GenBank/DDBJ databases">
        <title>Draft Genome Sequences of Environmental Pseudomonas syringae strains.</title>
        <authorList>
            <person name="Baltrus D.A."/>
            <person name="Berge O."/>
            <person name="Morris C."/>
        </authorList>
    </citation>
    <scope>NUCLEOTIDE SEQUENCE [LARGE SCALE GENOMIC DNA]</scope>
    <source>
        <strain evidence="1 2">CEB003</strain>
    </source>
</reference>
<dbReference type="AlphaFoldDB" id="A0A085VEY3"/>
<sequence>MSCIDNPKGELEKMIAALGADCYRVLAVPFNPARRTYTVKHVTEMRKPSQGFFPDEIIKPDVIKKLKGINSSNCTIKIICKSTKYHYVTLYDVSHEELYALSANGVKPCIVSLVRVSKQGDKFYSVVLRFNQKRIFGESTYAGKVAGSFQINVGSKETKSLEEGIVLCGFVDKKSGMWVNANRAVNQNCPTCEDRFGIFLKNRSVNESPEVMPALDRSGSTFLYFESCRSQIIYKATEAGDKFDDNEIQCRLFYRLQKEHYTTAEITQYIEERNKPQEFSDF</sequence>
<proteinExistence type="predicted"/>
<gene>
    <name evidence="1" type="ORF">IV02_04410</name>
</gene>
<comment type="caution">
    <text evidence="1">The sequence shown here is derived from an EMBL/GenBank/DDBJ whole genome shotgun (WGS) entry which is preliminary data.</text>
</comment>
<name>A0A085VEY3_PSESX</name>
<dbReference type="EMBL" id="JPQT01000063">
    <property type="protein sequence ID" value="KFE53996.1"/>
    <property type="molecule type" value="Genomic_DNA"/>
</dbReference>
<protein>
    <submittedName>
        <fullName evidence="1">Uncharacterized protein</fullName>
    </submittedName>
</protein>
<evidence type="ECO:0000313" key="1">
    <source>
        <dbReference type="EMBL" id="KFE53996.1"/>
    </source>
</evidence>
<dbReference type="RefSeq" id="WP_047572440.1">
    <property type="nucleotide sequence ID" value="NZ_JPQT01000063.1"/>
</dbReference>
<organism evidence="1 2">
    <name type="scientific">Pseudomonas syringae</name>
    <dbReference type="NCBI Taxonomy" id="317"/>
    <lineage>
        <taxon>Bacteria</taxon>
        <taxon>Pseudomonadati</taxon>
        <taxon>Pseudomonadota</taxon>
        <taxon>Gammaproteobacteria</taxon>
        <taxon>Pseudomonadales</taxon>
        <taxon>Pseudomonadaceae</taxon>
        <taxon>Pseudomonas</taxon>
    </lineage>
</organism>
<dbReference type="PATRIC" id="fig|317.174.peg.895"/>
<dbReference type="Proteomes" id="UP000028643">
    <property type="component" value="Unassembled WGS sequence"/>
</dbReference>
<accession>A0A085VEY3</accession>
<evidence type="ECO:0000313" key="2">
    <source>
        <dbReference type="Proteomes" id="UP000028643"/>
    </source>
</evidence>